<evidence type="ECO:0000313" key="2">
    <source>
        <dbReference type="EMBL" id="KJK50394.1"/>
    </source>
</evidence>
<feature type="signal peptide" evidence="1">
    <location>
        <begin position="1"/>
        <end position="23"/>
    </location>
</feature>
<keyword evidence="1" id="KW-0732">Signal</keyword>
<comment type="caution">
    <text evidence="2">The sequence shown here is derived from an EMBL/GenBank/DDBJ whole genome shotgun (WGS) entry which is preliminary data.</text>
</comment>
<dbReference type="EMBL" id="JYJG01000060">
    <property type="protein sequence ID" value="KJK50394.1"/>
    <property type="molecule type" value="Genomic_DNA"/>
</dbReference>
<organism evidence="2 3">
    <name type="scientific">Lentzea aerocolonigenes</name>
    <name type="common">Lechevalieria aerocolonigenes</name>
    <name type="synonym">Saccharothrix aerocolonigenes</name>
    <dbReference type="NCBI Taxonomy" id="68170"/>
    <lineage>
        <taxon>Bacteria</taxon>
        <taxon>Bacillati</taxon>
        <taxon>Actinomycetota</taxon>
        <taxon>Actinomycetes</taxon>
        <taxon>Pseudonocardiales</taxon>
        <taxon>Pseudonocardiaceae</taxon>
        <taxon>Lentzea</taxon>
    </lineage>
</organism>
<dbReference type="AlphaFoldDB" id="A0A0F0H3S4"/>
<gene>
    <name evidence="2" type="ORF">UK23_10940</name>
</gene>
<accession>A0A0F0H3S4</accession>
<proteinExistence type="predicted"/>
<keyword evidence="3" id="KW-1185">Reference proteome</keyword>
<dbReference type="RefSeq" id="WP_045311318.1">
    <property type="nucleotide sequence ID" value="NZ_JYJG01000060.1"/>
</dbReference>
<protein>
    <submittedName>
        <fullName evidence="2">Uncharacterized protein</fullName>
    </submittedName>
</protein>
<reference evidence="2 3" key="1">
    <citation type="submission" date="2015-02" db="EMBL/GenBank/DDBJ databases">
        <authorList>
            <person name="Ju K.-S."/>
            <person name="Doroghazi J.R."/>
            <person name="Metcalf W."/>
        </authorList>
    </citation>
    <scope>NUCLEOTIDE SEQUENCE [LARGE SCALE GENOMIC DNA]</scope>
    <source>
        <strain evidence="2 3">NRRL B-16140</strain>
    </source>
</reference>
<dbReference type="PATRIC" id="fig|68170.10.peg.998"/>
<name>A0A0F0H3S4_LENAE</name>
<evidence type="ECO:0000256" key="1">
    <source>
        <dbReference type="SAM" id="SignalP"/>
    </source>
</evidence>
<dbReference type="Proteomes" id="UP000033393">
    <property type="component" value="Unassembled WGS sequence"/>
</dbReference>
<sequence length="309" mass="32565">MRRTTLVCAALLSLLAPAVPAQAQDLCTWTSSELPLPTGVTSGQALFAAPNGNLAGQASSGALLLWHNGASVAVNAPVTTQISLRGLNGSGELVGWDGRTRTAFVYRDGIFQTLPTPSPAENGTSADGINEAGDVVGTAYSSSWPPYRTVVWPRSQPGTYRFVAEDVALGIDDAGRAVTEKGYVVNPDGTRGDLESSPNLNIRKFQAGQALGKQFGDYHAVYRWDVATGAVLQRYDVTSPTPIGVNSAGQLATWTEKASGNAVKVWRGTDYLGELGVGERVRAVQENNDLAGQRKSAAGTWVPVTWTCA</sequence>
<evidence type="ECO:0000313" key="3">
    <source>
        <dbReference type="Proteomes" id="UP000033393"/>
    </source>
</evidence>
<dbReference type="OrthoDB" id="4190625at2"/>
<feature type="chain" id="PRO_5002441637" evidence="1">
    <location>
        <begin position="24"/>
        <end position="309"/>
    </location>
</feature>